<dbReference type="InterPro" id="IPR013159">
    <property type="entry name" value="DnaA_C"/>
</dbReference>
<gene>
    <name evidence="3" type="ordered locus">UWK_01483</name>
</gene>
<feature type="domain" description="Transposase IS200-like" evidence="2">
    <location>
        <begin position="9"/>
        <end position="123"/>
    </location>
</feature>
<dbReference type="Gene3D" id="1.10.1750.10">
    <property type="match status" value="1"/>
</dbReference>
<dbReference type="PATRIC" id="fig|1167006.5.peg.1633"/>
<keyword evidence="4" id="KW-1185">Reference proteome</keyword>
<protein>
    <submittedName>
        <fullName evidence="3">Transposase</fullName>
    </submittedName>
</protein>
<evidence type="ECO:0000313" key="3">
    <source>
        <dbReference type="EMBL" id="AGF78043.1"/>
    </source>
</evidence>
<dbReference type="STRING" id="1167006.UWK_01483"/>
<dbReference type="InterPro" id="IPR002686">
    <property type="entry name" value="Transposase_17"/>
</dbReference>
<dbReference type="OrthoDB" id="5470339at2"/>
<dbReference type="Pfam" id="PF01797">
    <property type="entry name" value="Y1_Tnp"/>
    <property type="match status" value="1"/>
</dbReference>
<dbReference type="GO" id="GO:0006270">
    <property type="term" value="P:DNA replication initiation"/>
    <property type="evidence" value="ECO:0007669"/>
    <property type="project" value="InterPro"/>
</dbReference>
<evidence type="ECO:0000259" key="2">
    <source>
        <dbReference type="SMART" id="SM01321"/>
    </source>
</evidence>
<dbReference type="Proteomes" id="UP000011721">
    <property type="component" value="Chromosome"/>
</dbReference>
<organism evidence="3 4">
    <name type="scientific">Desulfocapsa sulfexigens (strain DSM 10523 / SB164P1)</name>
    <dbReference type="NCBI Taxonomy" id="1167006"/>
    <lineage>
        <taxon>Bacteria</taxon>
        <taxon>Pseudomonadati</taxon>
        <taxon>Thermodesulfobacteriota</taxon>
        <taxon>Desulfobulbia</taxon>
        <taxon>Desulfobulbales</taxon>
        <taxon>Desulfocapsaceae</taxon>
        <taxon>Desulfocapsa</taxon>
    </lineage>
</organism>
<dbReference type="EMBL" id="CP003985">
    <property type="protein sequence ID" value="AGF78043.1"/>
    <property type="molecule type" value="Genomic_DNA"/>
</dbReference>
<dbReference type="eggNOG" id="COG1943">
    <property type="taxonomic scope" value="Bacteria"/>
</dbReference>
<dbReference type="GO" id="GO:0006275">
    <property type="term" value="P:regulation of DNA replication"/>
    <property type="evidence" value="ECO:0007669"/>
    <property type="project" value="InterPro"/>
</dbReference>
<dbReference type="GO" id="GO:0005524">
    <property type="term" value="F:ATP binding"/>
    <property type="evidence" value="ECO:0007669"/>
    <property type="project" value="InterPro"/>
</dbReference>
<sequence length="331" mass="39250">MSRPLRIEYPGAWYHVMNRGRRKEKIFFSPKDYELFLTVLYETAEIFNLKVSAYCLMPNHYHLLLHTPDGNISRCMRHINGVYTQRFNRANKKDGQLFRGRFKAVVVDNDNHLLEVLRYIHNNPLRAGMIENADDFKWSSYKGYCSRAKKWDWLYKDFLLAMFSDNQGHARKIYLEFMQEQESEKILNFYTKKNLSSILGNDGFKDWIRERFQELRFKQDIPKSKELGLRGDIIRELVCKEFKIGHDELMHSKRGSMNLSRDVAIFLQRKYCGQTLTELGVDYNIASYSSVSSAFERTKLRLLKDRKLQRRVSKIETKLNKGQRETCPPPS</sequence>
<name>M1P3K3_DESSD</name>
<dbReference type="Gene3D" id="3.30.70.1290">
    <property type="entry name" value="Transposase IS200-like"/>
    <property type="match status" value="1"/>
</dbReference>
<dbReference type="HOGENOM" id="CLU_068226_0_0_7"/>
<dbReference type="SUPFAM" id="SSF143422">
    <property type="entry name" value="Transposase IS200-like"/>
    <property type="match status" value="1"/>
</dbReference>
<evidence type="ECO:0000313" key="4">
    <source>
        <dbReference type="Proteomes" id="UP000011721"/>
    </source>
</evidence>
<dbReference type="SMART" id="SM01321">
    <property type="entry name" value="Y1_Tnp"/>
    <property type="match status" value="1"/>
</dbReference>
<dbReference type="SUPFAM" id="SSF48295">
    <property type="entry name" value="TrpR-like"/>
    <property type="match status" value="1"/>
</dbReference>
<dbReference type="PANTHER" id="PTHR34322">
    <property type="entry name" value="TRANSPOSASE, Y1_TNP DOMAIN-CONTAINING"/>
    <property type="match status" value="1"/>
</dbReference>
<dbReference type="GO" id="GO:0004803">
    <property type="term" value="F:transposase activity"/>
    <property type="evidence" value="ECO:0007669"/>
    <property type="project" value="InterPro"/>
</dbReference>
<dbReference type="KEGG" id="dsf:UWK_01483"/>
<accession>M1P3K3</accession>
<proteinExistence type="predicted"/>
<dbReference type="InterPro" id="IPR036515">
    <property type="entry name" value="Transposase_17_sf"/>
</dbReference>
<dbReference type="RefSeq" id="WP_015403734.1">
    <property type="nucleotide sequence ID" value="NC_020304.1"/>
</dbReference>
<dbReference type="AlphaFoldDB" id="M1P3K3"/>
<reference evidence="4" key="1">
    <citation type="journal article" date="2013" name="Stand. Genomic Sci.">
        <title>Complete genome sequence of Desulfocapsa sulfexigens, a marine deltaproteobacterium specialized in disproportionating inorganic sulfur compounds.</title>
        <authorList>
            <person name="Finster K.W."/>
            <person name="Kjeldsen K.U."/>
            <person name="Kube M."/>
            <person name="Reinhardt R."/>
            <person name="Mussmann M."/>
            <person name="Amann R."/>
            <person name="Schreiber L."/>
        </authorList>
    </citation>
    <scope>NUCLEOTIDE SEQUENCE [LARGE SCALE GENOMIC DNA]</scope>
    <source>
        <strain evidence="4">DSM 10523 / SB164P1</strain>
    </source>
</reference>
<evidence type="ECO:0000259" key="1">
    <source>
        <dbReference type="SMART" id="SM00760"/>
    </source>
</evidence>
<dbReference type="InterPro" id="IPR010921">
    <property type="entry name" value="Trp_repressor/repl_initiator"/>
</dbReference>
<dbReference type="eggNOG" id="COG0593">
    <property type="taxonomic scope" value="Bacteria"/>
</dbReference>
<dbReference type="GO" id="GO:0006313">
    <property type="term" value="P:DNA transposition"/>
    <property type="evidence" value="ECO:0007669"/>
    <property type="project" value="InterPro"/>
</dbReference>
<dbReference type="PANTHER" id="PTHR34322:SF2">
    <property type="entry name" value="TRANSPOSASE IS200-LIKE DOMAIN-CONTAINING PROTEIN"/>
    <property type="match status" value="1"/>
</dbReference>
<feature type="domain" description="Chromosomal replication initiator DnaA C-terminal" evidence="1">
    <location>
        <begin position="230"/>
        <end position="298"/>
    </location>
</feature>
<dbReference type="GO" id="GO:0043565">
    <property type="term" value="F:sequence-specific DNA binding"/>
    <property type="evidence" value="ECO:0007669"/>
    <property type="project" value="InterPro"/>
</dbReference>
<dbReference type="SMART" id="SM00760">
    <property type="entry name" value="Bac_DnaA_C"/>
    <property type="match status" value="1"/>
</dbReference>